<feature type="domain" description="NodB homology" evidence="3">
    <location>
        <begin position="69"/>
        <end position="275"/>
    </location>
</feature>
<dbReference type="KEGG" id="atw:C0099_10470"/>
<comment type="subcellular location">
    <subcellularLocation>
        <location evidence="1">Secreted</location>
    </subcellularLocation>
</comment>
<dbReference type="RefSeq" id="WP_102247363.1">
    <property type="nucleotide sequence ID" value="NZ_CP025682.1"/>
</dbReference>
<evidence type="ECO:0000259" key="3">
    <source>
        <dbReference type="PROSITE" id="PS51677"/>
    </source>
</evidence>
<dbReference type="GO" id="GO:0005975">
    <property type="term" value="P:carbohydrate metabolic process"/>
    <property type="evidence" value="ECO:0007669"/>
    <property type="project" value="InterPro"/>
</dbReference>
<keyword evidence="2" id="KW-0732">Signal</keyword>
<dbReference type="InterPro" id="IPR011330">
    <property type="entry name" value="Glyco_hydro/deAcase_b/a-brl"/>
</dbReference>
<dbReference type="AlphaFoldDB" id="A0A2I6S7S6"/>
<dbReference type="Gene3D" id="3.20.20.370">
    <property type="entry name" value="Glycoside hydrolase/deacetylase"/>
    <property type="match status" value="1"/>
</dbReference>
<dbReference type="Proteomes" id="UP000242205">
    <property type="component" value="Chromosome"/>
</dbReference>
<dbReference type="OrthoDB" id="9814639at2"/>
<dbReference type="CDD" id="cd10918">
    <property type="entry name" value="CE4_NodB_like_5s_6s"/>
    <property type="match status" value="1"/>
</dbReference>
<dbReference type="Pfam" id="PF01522">
    <property type="entry name" value="Polysacc_deac_1"/>
    <property type="match status" value="1"/>
</dbReference>
<accession>A0A2I6S7S6</accession>
<dbReference type="PANTHER" id="PTHR34216:SF3">
    <property type="entry name" value="POLY-BETA-1,6-N-ACETYL-D-GLUCOSAMINE N-DEACETYLASE"/>
    <property type="match status" value="1"/>
</dbReference>
<dbReference type="EMBL" id="CP025682">
    <property type="protein sequence ID" value="AUN95314.1"/>
    <property type="molecule type" value="Genomic_DNA"/>
</dbReference>
<dbReference type="GO" id="GO:0016810">
    <property type="term" value="F:hydrolase activity, acting on carbon-nitrogen (but not peptide) bonds"/>
    <property type="evidence" value="ECO:0007669"/>
    <property type="project" value="InterPro"/>
</dbReference>
<proteinExistence type="predicted"/>
<dbReference type="GO" id="GO:0005576">
    <property type="term" value="C:extracellular region"/>
    <property type="evidence" value="ECO:0007669"/>
    <property type="project" value="UniProtKB-SubCell"/>
</dbReference>
<dbReference type="PROSITE" id="PS51677">
    <property type="entry name" value="NODB"/>
    <property type="match status" value="1"/>
</dbReference>
<evidence type="ECO:0000256" key="1">
    <source>
        <dbReference type="ARBA" id="ARBA00004613"/>
    </source>
</evidence>
<dbReference type="SUPFAM" id="SSF88713">
    <property type="entry name" value="Glycoside hydrolase/deacetylase"/>
    <property type="match status" value="1"/>
</dbReference>
<evidence type="ECO:0000256" key="2">
    <source>
        <dbReference type="ARBA" id="ARBA00022729"/>
    </source>
</evidence>
<organism evidence="4 5">
    <name type="scientific">Pseudazoarcus pumilus</name>
    <dbReference type="NCBI Taxonomy" id="2067960"/>
    <lineage>
        <taxon>Bacteria</taxon>
        <taxon>Pseudomonadati</taxon>
        <taxon>Pseudomonadota</taxon>
        <taxon>Betaproteobacteria</taxon>
        <taxon>Rhodocyclales</taxon>
        <taxon>Zoogloeaceae</taxon>
        <taxon>Pseudazoarcus</taxon>
    </lineage>
</organism>
<dbReference type="InterPro" id="IPR002509">
    <property type="entry name" value="NODB_dom"/>
</dbReference>
<dbReference type="PANTHER" id="PTHR34216">
    <property type="match status" value="1"/>
</dbReference>
<gene>
    <name evidence="4" type="ORF">C0099_10470</name>
</gene>
<sequence>MRDIINILMYHQIGDFPRLPGAMRSHRSTYCRTERFAAQMAFLAASGYHVLSIDEVHACVRGVAAVPPRAVALTFDDAYAGFAEHAWPVLQRYGFPATVYAIAGLLGQRSSWFAHDGRPTPRLMSAAELRTLAAQGCTIGAHSLGHTRLAGLDAARLRDEVSGCRERLEDVLGAPVRHFCYPFGSHDRAALEAVAEAGYATATTCARAPAVPGDDPLALPRKAISHGDNLVGLWWKLHLKHDPKCVRLRRTQIAPLAGDPRSADDRSAGSTTDRS</sequence>
<evidence type="ECO:0000313" key="5">
    <source>
        <dbReference type="Proteomes" id="UP000242205"/>
    </source>
</evidence>
<dbReference type="InterPro" id="IPR051398">
    <property type="entry name" value="Polysacch_Deacetylase"/>
</dbReference>
<protein>
    <submittedName>
        <fullName evidence="4">Polysaccharide deacetylase</fullName>
    </submittedName>
</protein>
<evidence type="ECO:0000313" key="4">
    <source>
        <dbReference type="EMBL" id="AUN95314.1"/>
    </source>
</evidence>
<name>A0A2I6S7S6_9RHOO</name>
<reference evidence="4 5" key="1">
    <citation type="submission" date="2018-01" db="EMBL/GenBank/DDBJ databases">
        <authorList>
            <person name="Fu G.-Y."/>
        </authorList>
    </citation>
    <scope>NUCLEOTIDE SEQUENCE [LARGE SCALE GENOMIC DNA]</scope>
    <source>
        <strain evidence="4 5">SY39</strain>
    </source>
</reference>
<keyword evidence="5" id="KW-1185">Reference proteome</keyword>